<dbReference type="AlphaFoldDB" id="A0A9P5Y594"/>
<evidence type="ECO:0000313" key="3">
    <source>
        <dbReference type="Proteomes" id="UP000807353"/>
    </source>
</evidence>
<evidence type="ECO:0000256" key="1">
    <source>
        <dbReference type="SAM" id="MobiDB-lite"/>
    </source>
</evidence>
<feature type="compositionally biased region" description="Basic and acidic residues" evidence="1">
    <location>
        <begin position="288"/>
        <end position="298"/>
    </location>
</feature>
<feature type="compositionally biased region" description="Low complexity" evidence="1">
    <location>
        <begin position="172"/>
        <end position="183"/>
    </location>
</feature>
<reference evidence="2" key="1">
    <citation type="submission" date="2020-11" db="EMBL/GenBank/DDBJ databases">
        <authorList>
            <consortium name="DOE Joint Genome Institute"/>
            <person name="Ahrendt S."/>
            <person name="Riley R."/>
            <person name="Andreopoulos W."/>
            <person name="Labutti K."/>
            <person name="Pangilinan J."/>
            <person name="Ruiz-Duenas F.J."/>
            <person name="Barrasa J.M."/>
            <person name="Sanchez-Garcia M."/>
            <person name="Camarero S."/>
            <person name="Miyauchi S."/>
            <person name="Serrano A."/>
            <person name="Linde D."/>
            <person name="Babiker R."/>
            <person name="Drula E."/>
            <person name="Ayuso-Fernandez I."/>
            <person name="Pacheco R."/>
            <person name="Padilla G."/>
            <person name="Ferreira P."/>
            <person name="Barriuso J."/>
            <person name="Kellner H."/>
            <person name="Castanera R."/>
            <person name="Alfaro M."/>
            <person name="Ramirez L."/>
            <person name="Pisabarro A.G."/>
            <person name="Kuo A."/>
            <person name="Tritt A."/>
            <person name="Lipzen A."/>
            <person name="He G."/>
            <person name="Yan M."/>
            <person name="Ng V."/>
            <person name="Cullen D."/>
            <person name="Martin F."/>
            <person name="Rosso M.-N."/>
            <person name="Henrissat B."/>
            <person name="Hibbett D."/>
            <person name="Martinez A.T."/>
            <person name="Grigoriev I.V."/>
        </authorList>
    </citation>
    <scope>NUCLEOTIDE SEQUENCE</scope>
    <source>
        <strain evidence="2">CBS 247.69</strain>
    </source>
</reference>
<proteinExistence type="predicted"/>
<feature type="region of interest" description="Disordered" evidence="1">
    <location>
        <begin position="130"/>
        <end position="150"/>
    </location>
</feature>
<keyword evidence="3" id="KW-1185">Reference proteome</keyword>
<protein>
    <submittedName>
        <fullName evidence="2">Uncharacterized protein</fullName>
    </submittedName>
</protein>
<dbReference type="OrthoDB" id="5599613at2759"/>
<feature type="region of interest" description="Disordered" evidence="1">
    <location>
        <begin position="166"/>
        <end position="221"/>
    </location>
</feature>
<organism evidence="2 3">
    <name type="scientific">Collybia nuda</name>
    <dbReference type="NCBI Taxonomy" id="64659"/>
    <lineage>
        <taxon>Eukaryota</taxon>
        <taxon>Fungi</taxon>
        <taxon>Dikarya</taxon>
        <taxon>Basidiomycota</taxon>
        <taxon>Agaricomycotina</taxon>
        <taxon>Agaricomycetes</taxon>
        <taxon>Agaricomycetidae</taxon>
        <taxon>Agaricales</taxon>
        <taxon>Tricholomatineae</taxon>
        <taxon>Clitocybaceae</taxon>
        <taxon>Collybia</taxon>
    </lineage>
</organism>
<feature type="compositionally biased region" description="Acidic residues" evidence="1">
    <location>
        <begin position="368"/>
        <end position="377"/>
    </location>
</feature>
<sequence length="1001" mass="110849">MVKTSKRGTAKPPKSITEFFTRKSITTTNSSELSQVTSTDQSKQVLAEQGTTTHTILPAAHTIHTDSHLPTTTTVKTVTTGSDASNQSLRAKPRIFLEAVEIVSPRKKALSNRSYTPNPSVVSFDSMLNIKDPAPRSKSTSLVRRKTKFDSDSDAEKLDSIVYISKSPLPPRSTTSTRTLTPLRPKENLSLTSQPSARKKPRLSSPDPGLKSILGDVIPSSQSDEQEMMIMRLPQRDPALIKKHVDEWRQMAILPTPTMEMNAFPEEMRMDIDPGPSSPLSSPGSFRSLREGNPESRDSTIPVTPIFDREDTPPQLARNSSYSPLPPSPVALDPETKTAMIIAKIREKAYADNMSSPLDSPTIEFKEELDDSSDDEGIVLWSPTKGKGKPMNPIMAPQPSPINNRRSKRLSTPNLEPSPSPPDKHPSMSSRRSRIVPTRGPVILTHNTSIKKGKGKVFNPLDALLKEKELADKRGKGDAAFRLAEGAIAGKDAVMDETNLEGDFADWSNEDAARMAVDERSRIDMKPLSPVASSNRDGDEIILTPQDPERLLGEKHGKAVADILDSDRDKKQVEQEREKVHGVPLWSDLNIDDGMAVDHIFPILMSTENHSLVCYLNTLIKGLDFTEAILLLDSGALTSINLTEYPSIIPYLCTLALSSYQTSVNRSAFRLLSYIWDTTTEAVPGLSFDTVLTTLVKLGAKLPILSNFAWVVEPHMRPDLIGVQQRDEILYHLVGLIASSARARRLLTGQAPDMIMAMLIIAHDPMTSPQLYQEIVLTIDEVCRFMAPGDEISKSLEATICTKILRYATEQTPVNKAFIMNILAAGTGRTRRIARWTAHALVTRSTLVSSASYCDLPPLLPILDQLRCVTDRDSGESPGMFELHEKTDYIDLCFHVQVLGVAVSKVRAYVEQERITRRATPFNLKNAEESPDMMIQMIHQAIEKRHSSISDVRAAHLDRSRAKAALKELSMRIHYQILSTRGGGTGTGKPRNLRQYFDTKN</sequence>
<dbReference type="EMBL" id="MU150272">
    <property type="protein sequence ID" value="KAF9462477.1"/>
    <property type="molecule type" value="Genomic_DNA"/>
</dbReference>
<feature type="region of interest" description="Disordered" evidence="1">
    <location>
        <begin position="1"/>
        <end position="23"/>
    </location>
</feature>
<accession>A0A9P5Y594</accession>
<dbReference type="Proteomes" id="UP000807353">
    <property type="component" value="Unassembled WGS sequence"/>
</dbReference>
<feature type="region of interest" description="Disordered" evidence="1">
    <location>
        <begin position="269"/>
        <end position="333"/>
    </location>
</feature>
<feature type="region of interest" description="Disordered" evidence="1">
    <location>
        <begin position="368"/>
        <end position="434"/>
    </location>
</feature>
<gene>
    <name evidence="2" type="ORF">BDZ94DRAFT_1261462</name>
</gene>
<comment type="caution">
    <text evidence="2">The sequence shown here is derived from an EMBL/GenBank/DDBJ whole genome shotgun (WGS) entry which is preliminary data.</text>
</comment>
<feature type="compositionally biased region" description="Low complexity" evidence="1">
    <location>
        <begin position="274"/>
        <end position="287"/>
    </location>
</feature>
<name>A0A9P5Y594_9AGAR</name>
<evidence type="ECO:0000313" key="2">
    <source>
        <dbReference type="EMBL" id="KAF9462477.1"/>
    </source>
</evidence>